<evidence type="ECO:0000313" key="8">
    <source>
        <dbReference type="EMBL" id="OKH94552.1"/>
    </source>
</evidence>
<evidence type="ECO:0000256" key="5">
    <source>
        <dbReference type="SAM" id="MobiDB-lite"/>
    </source>
</evidence>
<dbReference type="AlphaFoldDB" id="A0A1Q4V9L3"/>
<dbReference type="InterPro" id="IPR003594">
    <property type="entry name" value="HATPase_dom"/>
</dbReference>
<dbReference type="PROSITE" id="PS50109">
    <property type="entry name" value="HIS_KIN"/>
    <property type="match status" value="1"/>
</dbReference>
<dbReference type="InterPro" id="IPR000595">
    <property type="entry name" value="cNMP-bd_dom"/>
</dbReference>
<dbReference type="RefSeq" id="WP_073786220.1">
    <property type="nucleotide sequence ID" value="NZ_CP109583.1"/>
</dbReference>
<comment type="caution">
    <text evidence="8">The sequence shown here is derived from an EMBL/GenBank/DDBJ whole genome shotgun (WGS) entry which is preliminary data.</text>
</comment>
<organism evidence="8 9">
    <name type="scientific">Streptomyces uncialis</name>
    <dbReference type="NCBI Taxonomy" id="1048205"/>
    <lineage>
        <taxon>Bacteria</taxon>
        <taxon>Bacillati</taxon>
        <taxon>Actinomycetota</taxon>
        <taxon>Actinomycetes</taxon>
        <taxon>Kitasatosporales</taxon>
        <taxon>Streptomycetaceae</taxon>
        <taxon>Streptomyces</taxon>
    </lineage>
</organism>
<feature type="region of interest" description="Disordered" evidence="5">
    <location>
        <begin position="465"/>
        <end position="499"/>
    </location>
</feature>
<reference evidence="8 9" key="1">
    <citation type="submission" date="2015-06" db="EMBL/GenBank/DDBJ databases">
        <title>Cloning and characterization of the uncialamcin biosynthetic gene cluster.</title>
        <authorList>
            <person name="Yan X."/>
            <person name="Huang T."/>
            <person name="Ge H."/>
            <person name="Shen B."/>
        </authorList>
    </citation>
    <scope>NUCLEOTIDE SEQUENCE [LARGE SCALE GENOMIC DNA]</scope>
    <source>
        <strain evidence="8 9">DCA2648</strain>
    </source>
</reference>
<dbReference type="SUPFAM" id="SSF55874">
    <property type="entry name" value="ATPase domain of HSP90 chaperone/DNA topoisomerase II/histidine kinase"/>
    <property type="match status" value="1"/>
</dbReference>
<keyword evidence="3 8" id="KW-0808">Transferase</keyword>
<dbReference type="PANTHER" id="PTHR43065">
    <property type="entry name" value="SENSOR HISTIDINE KINASE"/>
    <property type="match status" value="1"/>
</dbReference>
<keyword evidence="4" id="KW-0902">Two-component regulatory system</keyword>
<feature type="domain" description="Histidine kinase" evidence="7">
    <location>
        <begin position="302"/>
        <end position="483"/>
    </location>
</feature>
<dbReference type="EC" id="2.7.13.3" evidence="2"/>
<evidence type="ECO:0000256" key="3">
    <source>
        <dbReference type="ARBA" id="ARBA00022777"/>
    </source>
</evidence>
<dbReference type="PROSITE" id="PS50042">
    <property type="entry name" value="CNMP_BINDING_3"/>
    <property type="match status" value="1"/>
</dbReference>
<dbReference type="STRING" id="1048205.AB852_09830"/>
<dbReference type="InterPro" id="IPR014710">
    <property type="entry name" value="RmlC-like_jellyroll"/>
</dbReference>
<dbReference type="Gene3D" id="3.30.565.10">
    <property type="entry name" value="Histidine kinase-like ATPase, C-terminal domain"/>
    <property type="match status" value="1"/>
</dbReference>
<sequence length="499" mass="54763">MNGRPTPLPCEAAELRTLFLFEKLAPDQLDRLCREGAVERYDTGPVYTEGEPATCFYVLLDGTVVMSRRVGADDIEINRTSDPGVYAGAFQAYLGDRVPQRYNSSLRVTEPSRFFVLSADTFAMIMREWFPMAVHLLEGLFFGNRSTQQAVGQRERLLALGSLSAGLTHELNNPAAAAVRATASLRERVAGMRHKLAVIASGPYHRDTLASLVELQERTAERIAKAPGLSPLEASDREDAVGDWLDDHGVAEGWRLAPTFVQAGLDTEWLDQVAATVDQDTLEGAVRWLNYTVETELLMNEIEDSSTRISHLVGAAKQYSQLDRAPHQDADIHELLDSTLMMLTAKIGPGVTVVKDYDTGLPRIPAYPGELNQVWTNLIDNAVSAMKSVHRADDPDQGTLTVRTARDGDRVLVEFGDTGPGMPPEVRGRIFDPFFTTKPVGEGTGLGLDISWRIVVNKHHGDLSVARSEPGDTRFQVRLPLTPADPDPPADPQPPEESS</sequence>
<dbReference type="GeneID" id="96790368"/>
<dbReference type="InterPro" id="IPR004358">
    <property type="entry name" value="Sig_transdc_His_kin-like_C"/>
</dbReference>
<comment type="catalytic activity">
    <reaction evidence="1">
        <text>ATP + protein L-histidine = ADP + protein N-phospho-L-histidine.</text>
        <dbReference type="EC" id="2.7.13.3"/>
    </reaction>
</comment>
<gene>
    <name evidence="8" type="ORF">AB852_09830</name>
</gene>
<evidence type="ECO:0000256" key="2">
    <source>
        <dbReference type="ARBA" id="ARBA00012438"/>
    </source>
</evidence>
<feature type="domain" description="Cyclic nucleotide-binding" evidence="6">
    <location>
        <begin position="46"/>
        <end position="126"/>
    </location>
</feature>
<dbReference type="PANTHER" id="PTHR43065:SF48">
    <property type="entry name" value="HISTIDINE KINASE"/>
    <property type="match status" value="1"/>
</dbReference>
<protein>
    <recommendedName>
        <fullName evidence="2">histidine kinase</fullName>
        <ecNumber evidence="2">2.7.13.3</ecNumber>
    </recommendedName>
</protein>
<dbReference type="CDD" id="cd00038">
    <property type="entry name" value="CAP_ED"/>
    <property type="match status" value="1"/>
</dbReference>
<dbReference type="PRINTS" id="PR00344">
    <property type="entry name" value="BCTRLSENSOR"/>
</dbReference>
<dbReference type="Gene3D" id="1.10.287.130">
    <property type="match status" value="1"/>
</dbReference>
<evidence type="ECO:0000256" key="1">
    <source>
        <dbReference type="ARBA" id="ARBA00000085"/>
    </source>
</evidence>
<name>A0A1Q4V9L3_9ACTN</name>
<dbReference type="Pfam" id="PF02518">
    <property type="entry name" value="HATPase_c"/>
    <property type="match status" value="1"/>
</dbReference>
<dbReference type="EMBL" id="LFBV01000002">
    <property type="protein sequence ID" value="OKH94552.1"/>
    <property type="molecule type" value="Genomic_DNA"/>
</dbReference>
<dbReference type="SMART" id="SM00387">
    <property type="entry name" value="HATPase_c"/>
    <property type="match status" value="1"/>
</dbReference>
<dbReference type="InterPro" id="IPR005467">
    <property type="entry name" value="His_kinase_dom"/>
</dbReference>
<dbReference type="GO" id="GO:0000160">
    <property type="term" value="P:phosphorelay signal transduction system"/>
    <property type="evidence" value="ECO:0007669"/>
    <property type="project" value="UniProtKB-KW"/>
</dbReference>
<dbReference type="SUPFAM" id="SSF51206">
    <property type="entry name" value="cAMP-binding domain-like"/>
    <property type="match status" value="1"/>
</dbReference>
<feature type="compositionally biased region" description="Pro residues" evidence="5">
    <location>
        <begin position="483"/>
        <end position="499"/>
    </location>
</feature>
<evidence type="ECO:0000256" key="4">
    <source>
        <dbReference type="ARBA" id="ARBA00023012"/>
    </source>
</evidence>
<dbReference type="Proteomes" id="UP000186455">
    <property type="component" value="Unassembled WGS sequence"/>
</dbReference>
<accession>A0A1Q4V9L3</accession>
<dbReference type="InterPro" id="IPR036890">
    <property type="entry name" value="HATPase_C_sf"/>
</dbReference>
<proteinExistence type="predicted"/>
<dbReference type="InterPro" id="IPR018490">
    <property type="entry name" value="cNMP-bd_dom_sf"/>
</dbReference>
<evidence type="ECO:0000259" key="7">
    <source>
        <dbReference type="PROSITE" id="PS50109"/>
    </source>
</evidence>
<dbReference type="GO" id="GO:0004673">
    <property type="term" value="F:protein histidine kinase activity"/>
    <property type="evidence" value="ECO:0007669"/>
    <property type="project" value="UniProtKB-EC"/>
</dbReference>
<dbReference type="Gene3D" id="2.60.120.10">
    <property type="entry name" value="Jelly Rolls"/>
    <property type="match status" value="1"/>
</dbReference>
<evidence type="ECO:0000259" key="6">
    <source>
        <dbReference type="PROSITE" id="PS50042"/>
    </source>
</evidence>
<keyword evidence="3 8" id="KW-0418">Kinase</keyword>
<keyword evidence="9" id="KW-1185">Reference proteome</keyword>
<evidence type="ECO:0000313" key="9">
    <source>
        <dbReference type="Proteomes" id="UP000186455"/>
    </source>
</evidence>